<dbReference type="InterPro" id="IPR010938">
    <property type="entry name" value="DUF1131"/>
</dbReference>
<name>A0ABW7PRW4_9GAMM</name>
<evidence type="ECO:0000256" key="1">
    <source>
        <dbReference type="SAM" id="SignalP"/>
    </source>
</evidence>
<dbReference type="Proteomes" id="UP001611251">
    <property type="component" value="Unassembled WGS sequence"/>
</dbReference>
<evidence type="ECO:0000313" key="2">
    <source>
        <dbReference type="EMBL" id="MFH8132952.1"/>
    </source>
</evidence>
<sequence length="204" mass="22173">MKAVRPAILIAAMLLAGCASSGSGTANQGSWWNPFSKISWSAMAPWNWFGSSLDVTEQGVGGLSSSTAMTQQAIDDGLNGDYKLRQGMRGQNGQVITFWQALDDDQVKLVIYGQSSVERIEVMDRAIASANGPRLGSQFSDTFSKAFNHCQKATGMDNSDVECKAPGSQHIRYVYSGAWHGPDGLMPSDDTLKSWTLSKIIWQR</sequence>
<dbReference type="Pfam" id="PF06572">
    <property type="entry name" value="DUF1131"/>
    <property type="match status" value="1"/>
</dbReference>
<protein>
    <submittedName>
        <fullName evidence="2">RpoE-regulated lipoprotein</fullName>
    </submittedName>
</protein>
<proteinExistence type="predicted"/>
<gene>
    <name evidence="2" type="ORF">ABU178_01950</name>
</gene>
<reference evidence="2 3" key="1">
    <citation type="submission" date="2024-08" db="EMBL/GenBank/DDBJ databases">
        <title>Pantoea ronii - a newly identified human opportunistic pathogen.</title>
        <authorList>
            <person name="Keidar-Friedman D."/>
            <person name="Sorek N."/>
            <person name="Leshin-Carmel D."/>
            <person name="Tsur A."/>
            <person name="Amsalem M."/>
            <person name="Tolkach D."/>
            <person name="Brosh-Nissimov T."/>
        </authorList>
    </citation>
    <scope>NUCLEOTIDE SEQUENCE [LARGE SCALE GENOMIC DNA]</scope>
    <source>
        <strain evidence="2 3">AA23256</strain>
    </source>
</reference>
<comment type="caution">
    <text evidence="2">The sequence shown here is derived from an EMBL/GenBank/DDBJ whole genome shotgun (WGS) entry which is preliminary data.</text>
</comment>
<accession>A0ABW7PRW4</accession>
<organism evidence="2 3">
    <name type="scientific">Pantoea osteomyelitidis</name>
    <dbReference type="NCBI Taxonomy" id="3230026"/>
    <lineage>
        <taxon>Bacteria</taxon>
        <taxon>Pseudomonadati</taxon>
        <taxon>Pseudomonadota</taxon>
        <taxon>Gammaproteobacteria</taxon>
        <taxon>Enterobacterales</taxon>
        <taxon>Erwiniaceae</taxon>
        <taxon>Pantoea</taxon>
    </lineage>
</organism>
<dbReference type="EMBL" id="JBGFSN010000002">
    <property type="protein sequence ID" value="MFH8132952.1"/>
    <property type="molecule type" value="Genomic_DNA"/>
</dbReference>
<keyword evidence="3" id="KW-1185">Reference proteome</keyword>
<keyword evidence="2" id="KW-0449">Lipoprotein</keyword>
<dbReference type="PROSITE" id="PS51257">
    <property type="entry name" value="PROKAR_LIPOPROTEIN"/>
    <property type="match status" value="1"/>
</dbReference>
<dbReference type="NCBIfam" id="NF007990">
    <property type="entry name" value="PRK10718.1"/>
    <property type="match status" value="1"/>
</dbReference>
<feature type="signal peptide" evidence="1">
    <location>
        <begin position="1"/>
        <end position="21"/>
    </location>
</feature>
<feature type="chain" id="PRO_5046363026" evidence="1">
    <location>
        <begin position="22"/>
        <end position="204"/>
    </location>
</feature>
<dbReference type="RefSeq" id="WP_397211454.1">
    <property type="nucleotide sequence ID" value="NZ_JBGFSN010000002.1"/>
</dbReference>
<dbReference type="Gene3D" id="2.60.460.10">
    <property type="entry name" value="protein yfey like domain"/>
    <property type="match status" value="1"/>
</dbReference>
<keyword evidence="1" id="KW-0732">Signal</keyword>
<dbReference type="InterPro" id="IPR038714">
    <property type="entry name" value="YfeY-like_sf"/>
</dbReference>
<evidence type="ECO:0000313" key="3">
    <source>
        <dbReference type="Proteomes" id="UP001611251"/>
    </source>
</evidence>